<name>A0ABS1SSA7_9MICO</name>
<feature type="compositionally biased region" description="Basic and acidic residues" evidence="1">
    <location>
        <begin position="92"/>
        <end position="108"/>
    </location>
</feature>
<comment type="caution">
    <text evidence="3">The sequence shown here is derived from an EMBL/GenBank/DDBJ whole genome shotgun (WGS) entry which is preliminary data.</text>
</comment>
<gene>
    <name evidence="3" type="ORF">D3226_13100</name>
</gene>
<dbReference type="RefSeq" id="WP_202383057.1">
    <property type="nucleotide sequence ID" value="NZ_BAAAMA010000009.1"/>
</dbReference>
<evidence type="ECO:0000259" key="2">
    <source>
        <dbReference type="PROSITE" id="PS50943"/>
    </source>
</evidence>
<organism evidence="3 4">
    <name type="scientific">Leucobacter chromiireducens subsp. chromiireducens</name>
    <dbReference type="NCBI Taxonomy" id="660067"/>
    <lineage>
        <taxon>Bacteria</taxon>
        <taxon>Bacillati</taxon>
        <taxon>Actinomycetota</taxon>
        <taxon>Actinomycetes</taxon>
        <taxon>Micrococcales</taxon>
        <taxon>Microbacteriaceae</taxon>
        <taxon>Leucobacter</taxon>
    </lineage>
</organism>
<dbReference type="PROSITE" id="PS50943">
    <property type="entry name" value="HTH_CROC1"/>
    <property type="match status" value="1"/>
</dbReference>
<dbReference type="EMBL" id="QYAD01000005">
    <property type="protein sequence ID" value="MBL3690879.1"/>
    <property type="molecule type" value="Genomic_DNA"/>
</dbReference>
<dbReference type="SUPFAM" id="SSF47413">
    <property type="entry name" value="lambda repressor-like DNA-binding domains"/>
    <property type="match status" value="1"/>
</dbReference>
<dbReference type="Proteomes" id="UP001646141">
    <property type="component" value="Unassembled WGS sequence"/>
</dbReference>
<dbReference type="InterPro" id="IPR010982">
    <property type="entry name" value="Lambda_DNA-bd_dom_sf"/>
</dbReference>
<evidence type="ECO:0000313" key="4">
    <source>
        <dbReference type="Proteomes" id="UP001646141"/>
    </source>
</evidence>
<sequence>MPNNLVKRRWTTERWEAHIGEQLRRARRAEQWSQAELARRANINRNSVSALERGEGSSLATLIRVVRALGRSDWLDELAPDPGPSPMSLLREQQERERGIRPRRGAEA</sequence>
<evidence type="ECO:0000313" key="3">
    <source>
        <dbReference type="EMBL" id="MBL3690879.1"/>
    </source>
</evidence>
<dbReference type="SMART" id="SM00530">
    <property type="entry name" value="HTH_XRE"/>
    <property type="match status" value="1"/>
</dbReference>
<keyword evidence="4" id="KW-1185">Reference proteome</keyword>
<dbReference type="Pfam" id="PF01381">
    <property type="entry name" value="HTH_3"/>
    <property type="match status" value="1"/>
</dbReference>
<feature type="region of interest" description="Disordered" evidence="1">
    <location>
        <begin position="76"/>
        <end position="108"/>
    </location>
</feature>
<protein>
    <submittedName>
        <fullName evidence="3">XRE family transcriptional regulator</fullName>
    </submittedName>
</protein>
<dbReference type="CDD" id="cd00093">
    <property type="entry name" value="HTH_XRE"/>
    <property type="match status" value="1"/>
</dbReference>
<proteinExistence type="predicted"/>
<reference evidence="3 4" key="1">
    <citation type="submission" date="2018-09" db="EMBL/GenBank/DDBJ databases">
        <title>Comparative genomics of Leucobacter spp.</title>
        <authorList>
            <person name="Reis A.C."/>
            <person name="Kolvenbach B.A."/>
            <person name="Corvini P.F.X."/>
            <person name="Nunes O.C."/>
        </authorList>
    </citation>
    <scope>NUCLEOTIDE SEQUENCE [LARGE SCALE GENOMIC DNA]</scope>
    <source>
        <strain evidence="3 4">L-1</strain>
    </source>
</reference>
<dbReference type="InterPro" id="IPR001387">
    <property type="entry name" value="Cro/C1-type_HTH"/>
</dbReference>
<feature type="domain" description="HTH cro/C1-type" evidence="2">
    <location>
        <begin position="23"/>
        <end position="75"/>
    </location>
</feature>
<evidence type="ECO:0000256" key="1">
    <source>
        <dbReference type="SAM" id="MobiDB-lite"/>
    </source>
</evidence>
<dbReference type="Gene3D" id="1.10.260.40">
    <property type="entry name" value="lambda repressor-like DNA-binding domains"/>
    <property type="match status" value="1"/>
</dbReference>
<accession>A0ABS1SSA7</accession>